<evidence type="ECO:0000313" key="4">
    <source>
        <dbReference type="EMBL" id="GGL17487.1"/>
    </source>
</evidence>
<reference evidence="4" key="2">
    <citation type="submission" date="2020-09" db="EMBL/GenBank/DDBJ databases">
        <authorList>
            <person name="Sun Q."/>
            <person name="Zhou Y."/>
        </authorList>
    </citation>
    <scope>NUCLEOTIDE SEQUENCE</scope>
    <source>
        <strain evidence="4">CGMCC 4.3508</strain>
    </source>
</reference>
<proteinExistence type="predicted"/>
<evidence type="ECO:0000259" key="3">
    <source>
        <dbReference type="PROSITE" id="PS50977"/>
    </source>
</evidence>
<name>A0A917RQ70_9NOCA</name>
<dbReference type="Gene3D" id="1.10.357.10">
    <property type="entry name" value="Tetracycline Repressor, domain 2"/>
    <property type="match status" value="1"/>
</dbReference>
<dbReference type="InterPro" id="IPR001647">
    <property type="entry name" value="HTH_TetR"/>
</dbReference>
<organism evidence="4 5">
    <name type="scientific">Nocardia jinanensis</name>
    <dbReference type="NCBI Taxonomy" id="382504"/>
    <lineage>
        <taxon>Bacteria</taxon>
        <taxon>Bacillati</taxon>
        <taxon>Actinomycetota</taxon>
        <taxon>Actinomycetes</taxon>
        <taxon>Mycobacteriales</taxon>
        <taxon>Nocardiaceae</taxon>
        <taxon>Nocardia</taxon>
    </lineage>
</organism>
<keyword evidence="1 2" id="KW-0238">DNA-binding</keyword>
<evidence type="ECO:0000256" key="2">
    <source>
        <dbReference type="PROSITE-ProRule" id="PRU00335"/>
    </source>
</evidence>
<dbReference type="SUPFAM" id="SSF46689">
    <property type="entry name" value="Homeodomain-like"/>
    <property type="match status" value="1"/>
</dbReference>
<protein>
    <submittedName>
        <fullName evidence="4">Transcriptional regulator, TetR</fullName>
    </submittedName>
</protein>
<dbReference type="InterPro" id="IPR009057">
    <property type="entry name" value="Homeodomain-like_sf"/>
</dbReference>
<dbReference type="GO" id="GO:0003677">
    <property type="term" value="F:DNA binding"/>
    <property type="evidence" value="ECO:0007669"/>
    <property type="project" value="UniProtKB-UniRule"/>
</dbReference>
<dbReference type="PROSITE" id="PS50977">
    <property type="entry name" value="HTH_TETR_2"/>
    <property type="match status" value="1"/>
</dbReference>
<evidence type="ECO:0000256" key="1">
    <source>
        <dbReference type="ARBA" id="ARBA00023125"/>
    </source>
</evidence>
<feature type="domain" description="HTH tetR-type" evidence="3">
    <location>
        <begin position="28"/>
        <end position="88"/>
    </location>
</feature>
<reference evidence="4" key="1">
    <citation type="journal article" date="2014" name="Int. J. Syst. Evol. Microbiol.">
        <title>Complete genome sequence of Corynebacterium casei LMG S-19264T (=DSM 44701T), isolated from a smear-ripened cheese.</title>
        <authorList>
            <consortium name="US DOE Joint Genome Institute (JGI-PGF)"/>
            <person name="Walter F."/>
            <person name="Albersmeier A."/>
            <person name="Kalinowski J."/>
            <person name="Ruckert C."/>
        </authorList>
    </citation>
    <scope>NUCLEOTIDE SEQUENCE</scope>
    <source>
        <strain evidence="4">CGMCC 4.3508</strain>
    </source>
</reference>
<comment type="caution">
    <text evidence="4">The sequence shown here is derived from an EMBL/GenBank/DDBJ whole genome shotgun (WGS) entry which is preliminary data.</text>
</comment>
<dbReference type="EMBL" id="BMMH01000006">
    <property type="protein sequence ID" value="GGL17487.1"/>
    <property type="molecule type" value="Genomic_DNA"/>
</dbReference>
<sequence length="240" mass="25932">MGIRRSARGLLITEHALCYYVAMPRPRIHDLDHLMDAAEQLAVDSGPAAVTVRALSEATSVSNGAIYHTFGSRAGLMGQVWLRAAQRFLALQREAVDRAMAVGSSREDAVEAAVAAADTPAEFLLQQPVSGRLLLTVSRRELLGSAELPDDIAEELRRLDQFLIDLFAGLARSVFGRGDREAVAVIRDCVVELPTALLLRGRRNPDPAVRQRLAAAVRAVLALPLPPPRPSSDTTPTTTK</sequence>
<evidence type="ECO:0000313" key="5">
    <source>
        <dbReference type="Proteomes" id="UP000638263"/>
    </source>
</evidence>
<keyword evidence="5" id="KW-1185">Reference proteome</keyword>
<dbReference type="Pfam" id="PF00440">
    <property type="entry name" value="TetR_N"/>
    <property type="match status" value="1"/>
</dbReference>
<dbReference type="Proteomes" id="UP000638263">
    <property type="component" value="Unassembled WGS sequence"/>
</dbReference>
<accession>A0A917RQ70</accession>
<dbReference type="AlphaFoldDB" id="A0A917RQ70"/>
<gene>
    <name evidence="4" type="ORF">GCM10011588_35250</name>
</gene>
<feature type="DNA-binding region" description="H-T-H motif" evidence="2">
    <location>
        <begin position="51"/>
        <end position="70"/>
    </location>
</feature>